<sequence length="55" mass="6379">QESLEPYIHTLDQLQSSGRLVVIISHVSELKNRMPVILEVKSKTYESYTQITFND</sequence>
<dbReference type="EMBL" id="QKXQ01000674">
    <property type="protein sequence ID" value="REH89592.1"/>
    <property type="molecule type" value="Genomic_DNA"/>
</dbReference>
<protein>
    <submittedName>
        <fullName evidence="1">SMC family ATPase</fullName>
    </submittedName>
</protein>
<feature type="non-terminal residue" evidence="1">
    <location>
        <position position="1"/>
    </location>
</feature>
<evidence type="ECO:0000313" key="1">
    <source>
        <dbReference type="EMBL" id="REH89592.1"/>
    </source>
</evidence>
<gene>
    <name evidence="1" type="ORF">DOS83_13180</name>
</gene>
<name>A0A3E0IL47_9STAP</name>
<comment type="caution">
    <text evidence="1">The sequence shown here is derived from an EMBL/GenBank/DDBJ whole genome shotgun (WGS) entry which is preliminary data.</text>
</comment>
<evidence type="ECO:0000313" key="2">
    <source>
        <dbReference type="Proteomes" id="UP000256562"/>
    </source>
</evidence>
<proteinExistence type="predicted"/>
<accession>A0A3E0IL47</accession>
<dbReference type="AlphaFoldDB" id="A0A3E0IL47"/>
<dbReference type="InterPro" id="IPR027417">
    <property type="entry name" value="P-loop_NTPase"/>
</dbReference>
<organism evidence="1 2">
    <name type="scientific">Staphylococcus felis</name>
    <dbReference type="NCBI Taxonomy" id="46127"/>
    <lineage>
        <taxon>Bacteria</taxon>
        <taxon>Bacillati</taxon>
        <taxon>Bacillota</taxon>
        <taxon>Bacilli</taxon>
        <taxon>Bacillales</taxon>
        <taxon>Staphylococcaceae</taxon>
        <taxon>Staphylococcus</taxon>
    </lineage>
</organism>
<dbReference type="Proteomes" id="UP000256562">
    <property type="component" value="Unassembled WGS sequence"/>
</dbReference>
<dbReference type="Gene3D" id="3.40.50.300">
    <property type="entry name" value="P-loop containing nucleotide triphosphate hydrolases"/>
    <property type="match status" value="1"/>
</dbReference>
<reference evidence="1 2" key="1">
    <citation type="journal article" date="2018" name="Vet. Microbiol.">
        <title>Characterisation of Staphylococcus felis isolated from cats using whole genome sequencing.</title>
        <authorList>
            <person name="Worthing K."/>
            <person name="Pang S."/>
            <person name="Trott D.J."/>
            <person name="Abraham S."/>
            <person name="Coombs G.W."/>
            <person name="Jordan D."/>
            <person name="McIntyre L."/>
            <person name="Davies M.R."/>
            <person name="Norris J."/>
        </authorList>
    </citation>
    <scope>NUCLEOTIDE SEQUENCE [LARGE SCALE GENOMIC DNA]</scope>
    <source>
        <strain evidence="1 2">F9</strain>
    </source>
</reference>